<sequence>MTTDHLTDTCAGIGKFAPQDARDRAMWQRLTAFCAREPKAFDRDPATGHVTGSAFVMSPDMTAVLLTHHAKLDRWLQLGGHCDGVADARFTAQKEAYEESGLARISLLSDHVFDIDIHEIPASNREAAHLHYDVRYLFRAEAGDIRASAESKALAWVPLAELAQYSQAESVLILRDKLARLQSGGA</sequence>
<name>A0AAC9Z8A7_9RHOB</name>
<dbReference type="Proteomes" id="UP000217545">
    <property type="component" value="Chromosome"/>
</dbReference>
<dbReference type="Pfam" id="PF00293">
    <property type="entry name" value="NUDIX"/>
    <property type="match status" value="1"/>
</dbReference>
<feature type="domain" description="Nudix hydrolase" evidence="1">
    <location>
        <begin position="47"/>
        <end position="179"/>
    </location>
</feature>
<dbReference type="Gene3D" id="3.90.79.10">
    <property type="entry name" value="Nucleoside Triphosphate Pyrophosphohydrolase"/>
    <property type="match status" value="1"/>
</dbReference>
<dbReference type="RefSeq" id="WP_024096964.1">
    <property type="nucleotide sequence ID" value="NZ_CP010588.1"/>
</dbReference>
<dbReference type="SUPFAM" id="SSF55811">
    <property type="entry name" value="Nudix"/>
    <property type="match status" value="1"/>
</dbReference>
<protein>
    <submittedName>
        <fullName evidence="2">NTP pyrophosphohydrolase</fullName>
    </submittedName>
</protein>
<reference evidence="2 3" key="1">
    <citation type="journal article" date="2017" name="Front. Microbiol.">
        <title>Phaeobacter piscinae sp. nov., a species of the Roseobacter group and potential aquaculture probiont.</title>
        <authorList>
            <person name="Sonnenschein E.C."/>
            <person name="Phippen C.B.W."/>
            <person name="Nielsen K.F."/>
            <person name="Mateiu R.V."/>
            <person name="Melchiorsen J."/>
            <person name="Gram L."/>
            <person name="Overmann J."/>
            <person name="Freese H.M."/>
        </authorList>
    </citation>
    <scope>NUCLEOTIDE SEQUENCE [LARGE SCALE GENOMIC DNA]</scope>
    <source>
        <strain evidence="2 3">P63</strain>
    </source>
</reference>
<dbReference type="GO" id="GO:0003824">
    <property type="term" value="F:catalytic activity"/>
    <property type="evidence" value="ECO:0007669"/>
    <property type="project" value="UniProtKB-ARBA"/>
</dbReference>
<proteinExistence type="predicted"/>
<dbReference type="PROSITE" id="PS51462">
    <property type="entry name" value="NUDIX"/>
    <property type="match status" value="1"/>
</dbReference>
<dbReference type="InterPro" id="IPR000086">
    <property type="entry name" value="NUDIX_hydrolase_dom"/>
</dbReference>
<dbReference type="CDD" id="cd03674">
    <property type="entry name" value="NUDIX_Hydrolase"/>
    <property type="match status" value="1"/>
</dbReference>
<dbReference type="EMBL" id="CP010784">
    <property type="protein sequence ID" value="ATF05587.1"/>
    <property type="molecule type" value="Genomic_DNA"/>
</dbReference>
<dbReference type="InterPro" id="IPR015797">
    <property type="entry name" value="NUDIX_hydrolase-like_dom_sf"/>
</dbReference>
<organism evidence="2 3">
    <name type="scientific">Phaeobacter gallaeciensis</name>
    <dbReference type="NCBI Taxonomy" id="60890"/>
    <lineage>
        <taxon>Bacteria</taxon>
        <taxon>Pseudomonadati</taxon>
        <taxon>Pseudomonadota</taxon>
        <taxon>Alphaproteobacteria</taxon>
        <taxon>Rhodobacterales</taxon>
        <taxon>Roseobacteraceae</taxon>
        <taxon>Phaeobacter</taxon>
    </lineage>
</organism>
<accession>A0AAC9Z8A7</accession>
<evidence type="ECO:0000313" key="2">
    <source>
        <dbReference type="EMBL" id="ATF05587.1"/>
    </source>
</evidence>
<evidence type="ECO:0000259" key="1">
    <source>
        <dbReference type="PROSITE" id="PS51462"/>
    </source>
</evidence>
<dbReference type="AlphaFoldDB" id="A0AAC9Z8A7"/>
<gene>
    <name evidence="2" type="ORF">PhaeoP63_01506</name>
</gene>
<evidence type="ECO:0000313" key="3">
    <source>
        <dbReference type="Proteomes" id="UP000217545"/>
    </source>
</evidence>
<dbReference type="GeneID" id="31845929"/>